<dbReference type="EMBL" id="BAABKO010000001">
    <property type="protein sequence ID" value="GAA4766328.1"/>
    <property type="molecule type" value="Genomic_DNA"/>
</dbReference>
<evidence type="ECO:0000313" key="1">
    <source>
        <dbReference type="EMBL" id="GAA4766328.1"/>
    </source>
</evidence>
<proteinExistence type="predicted"/>
<dbReference type="InterPro" id="IPR017850">
    <property type="entry name" value="Alkaline_phosphatase_core_sf"/>
</dbReference>
<evidence type="ECO:0000313" key="2">
    <source>
        <dbReference type="Proteomes" id="UP001501645"/>
    </source>
</evidence>
<sequence>MSLIVPGGPANARSLTELAPESLRALDGRGTWLAPATSLVLVVVDGLGAIQLRAHAGHARRLAGAMARRDTARSVFPSTTAAALTSILTGADPGRHGLAGYRVRDPERGTLANQLNGYERDGLDPSTWQREPTVFEQALADGRRAFAVGLGEYAGTGFSRAVLRGAEYVAEDGVRARVATAYALAAAHPGAFVYCYLPEVDKAGHRHGVDSPQWLAALEDVDAAFAAPVPAGVGVIVTADHGMVDVPRRRHDLLDHGDPRLDGVALIGGEPRLLHLYLDDGAQAETVAATWTRLSERSGVVATRDAAVASGLFGEVDAAVAPRIGDVLVAARGTWAFYDDRLADKRSQAMVGQHGSVTPEETSVPLILLGAVARR</sequence>
<gene>
    <name evidence="1" type="ORF">GCM10023351_06950</name>
</gene>
<organism evidence="1 2">
    <name type="scientific">Microbacterium gilvum</name>
    <dbReference type="NCBI Taxonomy" id="1336204"/>
    <lineage>
        <taxon>Bacteria</taxon>
        <taxon>Bacillati</taxon>
        <taxon>Actinomycetota</taxon>
        <taxon>Actinomycetes</taxon>
        <taxon>Micrococcales</taxon>
        <taxon>Microbacteriaceae</taxon>
        <taxon>Microbacterium</taxon>
    </lineage>
</organism>
<dbReference type="RefSeq" id="WP_345435976.1">
    <property type="nucleotide sequence ID" value="NZ_BAABKO010000001.1"/>
</dbReference>
<dbReference type="Pfam" id="PF01663">
    <property type="entry name" value="Phosphodiest"/>
    <property type="match status" value="1"/>
</dbReference>
<dbReference type="Proteomes" id="UP001501645">
    <property type="component" value="Unassembled WGS sequence"/>
</dbReference>
<reference evidence="2" key="1">
    <citation type="journal article" date="2019" name="Int. J. Syst. Evol. Microbiol.">
        <title>The Global Catalogue of Microorganisms (GCM) 10K type strain sequencing project: providing services to taxonomists for standard genome sequencing and annotation.</title>
        <authorList>
            <consortium name="The Broad Institute Genomics Platform"/>
            <consortium name="The Broad Institute Genome Sequencing Center for Infectious Disease"/>
            <person name="Wu L."/>
            <person name="Ma J."/>
        </authorList>
    </citation>
    <scope>NUCLEOTIDE SEQUENCE [LARGE SCALE GENOMIC DNA]</scope>
    <source>
        <strain evidence="2">JCM 18537</strain>
    </source>
</reference>
<accession>A0ABP8ZUM4</accession>
<protein>
    <submittedName>
        <fullName evidence="1">Alkaline phosphatase family protein</fullName>
    </submittedName>
</protein>
<dbReference type="PANTHER" id="PTHR10151">
    <property type="entry name" value="ECTONUCLEOTIDE PYROPHOSPHATASE/PHOSPHODIESTERASE"/>
    <property type="match status" value="1"/>
</dbReference>
<keyword evidence="2" id="KW-1185">Reference proteome</keyword>
<dbReference type="InterPro" id="IPR002591">
    <property type="entry name" value="Phosphodiest/P_Trfase"/>
</dbReference>
<dbReference type="PANTHER" id="PTHR10151:SF120">
    <property type="entry name" value="BIS(5'-ADENOSYL)-TRIPHOSPHATASE"/>
    <property type="match status" value="1"/>
</dbReference>
<dbReference type="SUPFAM" id="SSF53649">
    <property type="entry name" value="Alkaline phosphatase-like"/>
    <property type="match status" value="1"/>
</dbReference>
<comment type="caution">
    <text evidence="1">The sequence shown here is derived from an EMBL/GenBank/DDBJ whole genome shotgun (WGS) entry which is preliminary data.</text>
</comment>
<dbReference type="Gene3D" id="3.40.720.10">
    <property type="entry name" value="Alkaline Phosphatase, subunit A"/>
    <property type="match status" value="1"/>
</dbReference>
<name>A0ABP8ZUM4_9MICO</name>